<sequence>MMCKTGIIVTALIKR</sequence>
<organism evidence="1">
    <name type="scientific">Anguilla anguilla</name>
    <name type="common">European freshwater eel</name>
    <name type="synonym">Muraena anguilla</name>
    <dbReference type="NCBI Taxonomy" id="7936"/>
    <lineage>
        <taxon>Eukaryota</taxon>
        <taxon>Metazoa</taxon>
        <taxon>Chordata</taxon>
        <taxon>Craniata</taxon>
        <taxon>Vertebrata</taxon>
        <taxon>Euteleostomi</taxon>
        <taxon>Actinopterygii</taxon>
        <taxon>Neopterygii</taxon>
        <taxon>Teleostei</taxon>
        <taxon>Anguilliformes</taxon>
        <taxon>Anguillidae</taxon>
        <taxon>Anguilla</taxon>
    </lineage>
</organism>
<accession>A0A0E9T431</accession>
<name>A0A0E9T431_ANGAN</name>
<dbReference type="EMBL" id="GBXM01056663">
    <property type="protein sequence ID" value="JAH51914.1"/>
    <property type="molecule type" value="Transcribed_RNA"/>
</dbReference>
<evidence type="ECO:0000313" key="1">
    <source>
        <dbReference type="EMBL" id="JAH48406.1"/>
    </source>
</evidence>
<dbReference type="EMBL" id="GBXM01060171">
    <property type="protein sequence ID" value="JAH48406.1"/>
    <property type="molecule type" value="Transcribed_RNA"/>
</dbReference>
<protein>
    <submittedName>
        <fullName evidence="1">Uncharacterized protein</fullName>
    </submittedName>
</protein>
<reference evidence="1" key="1">
    <citation type="submission" date="2014-11" db="EMBL/GenBank/DDBJ databases">
        <authorList>
            <person name="Amaro Gonzalez C."/>
        </authorList>
    </citation>
    <scope>NUCLEOTIDE SEQUENCE</scope>
</reference>
<reference evidence="1" key="2">
    <citation type="journal article" date="2015" name="Fish Shellfish Immunol.">
        <title>Early steps in the European eel (Anguilla anguilla)-Vibrio vulnificus interaction in the gills: Role of the RtxA13 toxin.</title>
        <authorList>
            <person name="Callol A."/>
            <person name="Pajuelo D."/>
            <person name="Ebbesson L."/>
            <person name="Teles M."/>
            <person name="MacKenzie S."/>
            <person name="Amaro C."/>
        </authorList>
    </citation>
    <scope>NUCLEOTIDE SEQUENCE</scope>
</reference>
<proteinExistence type="predicted"/>